<dbReference type="AlphaFoldDB" id="A0A9P4TS65"/>
<evidence type="ECO:0000313" key="2">
    <source>
        <dbReference type="EMBL" id="KAF2418983.1"/>
    </source>
</evidence>
<dbReference type="Proteomes" id="UP000800235">
    <property type="component" value="Unassembled WGS sequence"/>
</dbReference>
<name>A0A9P4TS65_9PEZI</name>
<reference evidence="2" key="1">
    <citation type="journal article" date="2020" name="Stud. Mycol.">
        <title>101 Dothideomycetes genomes: a test case for predicting lifestyles and emergence of pathogens.</title>
        <authorList>
            <person name="Haridas S."/>
            <person name="Albert R."/>
            <person name="Binder M."/>
            <person name="Bloem J."/>
            <person name="Labutti K."/>
            <person name="Salamov A."/>
            <person name="Andreopoulos B."/>
            <person name="Baker S."/>
            <person name="Barry K."/>
            <person name="Bills G."/>
            <person name="Bluhm B."/>
            <person name="Cannon C."/>
            <person name="Castanera R."/>
            <person name="Culley D."/>
            <person name="Daum C."/>
            <person name="Ezra D."/>
            <person name="Gonzalez J."/>
            <person name="Henrissat B."/>
            <person name="Kuo A."/>
            <person name="Liang C."/>
            <person name="Lipzen A."/>
            <person name="Lutzoni F."/>
            <person name="Magnuson J."/>
            <person name="Mondo S."/>
            <person name="Nolan M."/>
            <person name="Ohm R."/>
            <person name="Pangilinan J."/>
            <person name="Park H.-J."/>
            <person name="Ramirez L."/>
            <person name="Alfaro M."/>
            <person name="Sun H."/>
            <person name="Tritt A."/>
            <person name="Yoshinaga Y."/>
            <person name="Zwiers L.-H."/>
            <person name="Turgeon B."/>
            <person name="Goodwin S."/>
            <person name="Spatafora J."/>
            <person name="Crous P."/>
            <person name="Grigoriev I."/>
        </authorList>
    </citation>
    <scope>NUCLEOTIDE SEQUENCE</scope>
    <source>
        <strain evidence="2">CBS 130266</strain>
    </source>
</reference>
<accession>A0A9P4TS65</accession>
<feature type="compositionally biased region" description="Basic and acidic residues" evidence="1">
    <location>
        <begin position="39"/>
        <end position="51"/>
    </location>
</feature>
<gene>
    <name evidence="2" type="ORF">EJ08DRAFT_706569</name>
</gene>
<feature type="region of interest" description="Disordered" evidence="1">
    <location>
        <begin position="39"/>
        <end position="72"/>
    </location>
</feature>
<feature type="compositionally biased region" description="Low complexity" evidence="1">
    <location>
        <begin position="55"/>
        <end position="64"/>
    </location>
</feature>
<keyword evidence="3" id="KW-1185">Reference proteome</keyword>
<organism evidence="2 3">
    <name type="scientific">Tothia fuscella</name>
    <dbReference type="NCBI Taxonomy" id="1048955"/>
    <lineage>
        <taxon>Eukaryota</taxon>
        <taxon>Fungi</taxon>
        <taxon>Dikarya</taxon>
        <taxon>Ascomycota</taxon>
        <taxon>Pezizomycotina</taxon>
        <taxon>Dothideomycetes</taxon>
        <taxon>Pleosporomycetidae</taxon>
        <taxon>Venturiales</taxon>
        <taxon>Cylindrosympodiaceae</taxon>
        <taxon>Tothia</taxon>
    </lineage>
</organism>
<evidence type="ECO:0000313" key="3">
    <source>
        <dbReference type="Proteomes" id="UP000800235"/>
    </source>
</evidence>
<protein>
    <submittedName>
        <fullName evidence="2">Uncharacterized protein</fullName>
    </submittedName>
</protein>
<evidence type="ECO:0000256" key="1">
    <source>
        <dbReference type="SAM" id="MobiDB-lite"/>
    </source>
</evidence>
<proteinExistence type="predicted"/>
<sequence length="188" mass="21805">MSRWRKESIAQYKQKLTASLSITERRRFEVYPERINRPPHSRLSEAARNEEVTDEGAVAAAATQKEADDKEDEKERVDLDWLTLLMDLDWGWEDIFARGLCLSWVNPCDALGANRNIRVENNDDLEATWKELIKVQSKRKPTATTLRLYVVPQGETKRRNNPSRSVRVRERGKHLIRVLGYDGRSRGA</sequence>
<dbReference type="EMBL" id="MU007121">
    <property type="protein sequence ID" value="KAF2418983.1"/>
    <property type="molecule type" value="Genomic_DNA"/>
</dbReference>
<comment type="caution">
    <text evidence="2">The sequence shown here is derived from an EMBL/GenBank/DDBJ whole genome shotgun (WGS) entry which is preliminary data.</text>
</comment>